<dbReference type="EMBL" id="CP113528">
    <property type="protein sequence ID" value="WDV09217.1"/>
    <property type="molecule type" value="Genomic_DNA"/>
</dbReference>
<keyword evidence="1" id="KW-0614">Plasmid</keyword>
<gene>
    <name evidence="1" type="ORF">OU989_23300</name>
</gene>
<dbReference type="KEGG" id="liu:OU989_23300"/>
<organism evidence="1 2">
    <name type="scientific">Lysinibacillus irui</name>
    <dbReference type="NCBI Taxonomy" id="2998077"/>
    <lineage>
        <taxon>Bacteria</taxon>
        <taxon>Bacillati</taxon>
        <taxon>Bacillota</taxon>
        <taxon>Bacilli</taxon>
        <taxon>Bacillales</taxon>
        <taxon>Bacillaceae</taxon>
        <taxon>Lysinibacillus</taxon>
    </lineage>
</organism>
<protein>
    <submittedName>
        <fullName evidence="1">Uncharacterized protein</fullName>
    </submittedName>
</protein>
<dbReference type="Proteomes" id="UP001219585">
    <property type="component" value="Plasmid unnamed"/>
</dbReference>
<geneLocation type="plasmid" evidence="1 2">
    <name>unnamed</name>
</geneLocation>
<dbReference type="AlphaFoldDB" id="A0AAJ5RS26"/>
<evidence type="ECO:0000313" key="2">
    <source>
        <dbReference type="Proteomes" id="UP001219585"/>
    </source>
</evidence>
<accession>A0AAJ5RS26</accession>
<name>A0AAJ5RS26_9BACI</name>
<reference evidence="1" key="1">
    <citation type="submission" date="2022-11" db="EMBL/GenBank/DDBJ databases">
        <title>Lysinibacillus irui.</title>
        <authorList>
            <person name="Akintayo S.O."/>
        </authorList>
    </citation>
    <scope>NUCLEOTIDE SEQUENCE</scope>
    <source>
        <strain evidence="1">IRB4-01</strain>
        <plasmid evidence="1">unnamed</plasmid>
    </source>
</reference>
<evidence type="ECO:0000313" key="1">
    <source>
        <dbReference type="EMBL" id="WDV09217.1"/>
    </source>
</evidence>
<sequence>MKILRINNERIAVVNFDHAIIYFEVEHCYCDSNSDWMNIKLKKCFKDLFDFLKKDGLDVEFIQKHSWEGVN</sequence>
<dbReference type="RefSeq" id="WP_274797438.1">
    <property type="nucleotide sequence ID" value="NZ_CP113528.1"/>
</dbReference>
<proteinExistence type="predicted"/>